<keyword evidence="6" id="KW-1185">Reference proteome</keyword>
<reference evidence="3" key="1">
    <citation type="submission" date="2021-02" db="EMBL/GenBank/DDBJ databases">
        <authorList>
            <person name="Nowell W R."/>
        </authorList>
    </citation>
    <scope>NUCLEOTIDE SEQUENCE</scope>
</reference>
<dbReference type="Proteomes" id="UP000677228">
    <property type="component" value="Unassembled WGS sequence"/>
</dbReference>
<evidence type="ECO:0000313" key="4">
    <source>
        <dbReference type="EMBL" id="CAF3786560.1"/>
    </source>
</evidence>
<feature type="non-terminal residue" evidence="3">
    <location>
        <position position="331"/>
    </location>
</feature>
<dbReference type="Proteomes" id="UP000681722">
    <property type="component" value="Unassembled WGS sequence"/>
</dbReference>
<proteinExistence type="predicted"/>
<accession>A0A814Z7I7</accession>
<dbReference type="EMBL" id="CAJNOK010006886">
    <property type="protein sequence ID" value="CAF1017434.1"/>
    <property type="molecule type" value="Genomic_DNA"/>
</dbReference>
<comment type="caution">
    <text evidence="3">The sequence shown here is derived from an EMBL/GenBank/DDBJ whole genome shotgun (WGS) entry which is preliminary data.</text>
</comment>
<protein>
    <submittedName>
        <fullName evidence="3">Uncharacterized protein</fullName>
    </submittedName>
</protein>
<dbReference type="AlphaFoldDB" id="A0A814Z7I7"/>
<dbReference type="Proteomes" id="UP000663829">
    <property type="component" value="Unassembled WGS sequence"/>
</dbReference>
<evidence type="ECO:0000313" key="3">
    <source>
        <dbReference type="EMBL" id="CAF1238027.1"/>
    </source>
</evidence>
<feature type="compositionally biased region" description="Basic residues" evidence="1">
    <location>
        <begin position="282"/>
        <end position="296"/>
    </location>
</feature>
<dbReference type="OrthoDB" id="10054848at2759"/>
<evidence type="ECO:0000313" key="2">
    <source>
        <dbReference type="EMBL" id="CAF1017434.1"/>
    </source>
</evidence>
<gene>
    <name evidence="3" type="ORF">GPM918_LOCUS25517</name>
    <name evidence="2" type="ORF">OVA965_LOCUS15354</name>
    <name evidence="5" type="ORF">SRO942_LOCUS25523</name>
    <name evidence="4" type="ORF">TMI583_LOCUS15361</name>
</gene>
<evidence type="ECO:0000256" key="1">
    <source>
        <dbReference type="SAM" id="MobiDB-lite"/>
    </source>
</evidence>
<name>A0A814Z7I7_9BILA</name>
<evidence type="ECO:0000313" key="5">
    <source>
        <dbReference type="EMBL" id="CAF4000302.1"/>
    </source>
</evidence>
<dbReference type="EMBL" id="CAJOBA010006896">
    <property type="protein sequence ID" value="CAF3786560.1"/>
    <property type="molecule type" value="Genomic_DNA"/>
</dbReference>
<evidence type="ECO:0000313" key="6">
    <source>
        <dbReference type="Proteomes" id="UP000663829"/>
    </source>
</evidence>
<organism evidence="3 6">
    <name type="scientific">Didymodactylos carnosus</name>
    <dbReference type="NCBI Taxonomy" id="1234261"/>
    <lineage>
        <taxon>Eukaryota</taxon>
        <taxon>Metazoa</taxon>
        <taxon>Spiralia</taxon>
        <taxon>Gnathifera</taxon>
        <taxon>Rotifera</taxon>
        <taxon>Eurotatoria</taxon>
        <taxon>Bdelloidea</taxon>
        <taxon>Philodinida</taxon>
        <taxon>Philodinidae</taxon>
        <taxon>Didymodactylos</taxon>
    </lineage>
</organism>
<dbReference type="EMBL" id="CAJNOQ010009933">
    <property type="protein sequence ID" value="CAF1238027.1"/>
    <property type="molecule type" value="Genomic_DNA"/>
</dbReference>
<dbReference type="Proteomes" id="UP000682733">
    <property type="component" value="Unassembled WGS sequence"/>
</dbReference>
<feature type="region of interest" description="Disordered" evidence="1">
    <location>
        <begin position="282"/>
        <end position="331"/>
    </location>
</feature>
<sequence length="331" mass="37931">LDMDTKSSPEYETNVTDTVQPTTISPTTQALQYFNQTKFATKLLNCKSFMTAVNMIEDILENDNLIVYFSHHCIRDLRTVNIFDKQYSLTRVHDIRKFFHHLLPKLTFDVKELADEWSSFAFDKKSTDPSNDTVNLSDSLINGIMKHEDNVQHISVRRRILFLVIKLFHEIAHAANFEHGRLYLPTENDLNIKFGTPATHALTGESGKAVERFLCGSVIDAIYHSVTYLDKKLLIIDTVYFLEFTPSREITDESINKLFASDLKTITDLKLEAGGVVKRNKKRKSTVKRNKKRKSASKFTGGYDSVTSSSAYEDDSDRVSLNSDDRYNEKF</sequence>
<dbReference type="EMBL" id="CAJOBC010009938">
    <property type="protein sequence ID" value="CAF4000302.1"/>
    <property type="molecule type" value="Genomic_DNA"/>
</dbReference>